<dbReference type="Pfam" id="PF02902">
    <property type="entry name" value="Peptidase_C48"/>
    <property type="match status" value="1"/>
</dbReference>
<comment type="caution">
    <text evidence="5">The sequence shown here is derived from an EMBL/GenBank/DDBJ whole genome shotgun (WGS) entry which is preliminary data.</text>
</comment>
<evidence type="ECO:0000313" key="5">
    <source>
        <dbReference type="EMBL" id="KAB2615037.1"/>
    </source>
</evidence>
<accession>A0A5N5GIT1</accession>
<organism evidence="5 6">
    <name type="scientific">Pyrus ussuriensis x Pyrus communis</name>
    <dbReference type="NCBI Taxonomy" id="2448454"/>
    <lineage>
        <taxon>Eukaryota</taxon>
        <taxon>Viridiplantae</taxon>
        <taxon>Streptophyta</taxon>
        <taxon>Embryophyta</taxon>
        <taxon>Tracheophyta</taxon>
        <taxon>Spermatophyta</taxon>
        <taxon>Magnoliopsida</taxon>
        <taxon>eudicotyledons</taxon>
        <taxon>Gunneridae</taxon>
        <taxon>Pentapetalae</taxon>
        <taxon>rosids</taxon>
        <taxon>fabids</taxon>
        <taxon>Rosales</taxon>
        <taxon>Rosaceae</taxon>
        <taxon>Amygdaloideae</taxon>
        <taxon>Maleae</taxon>
        <taxon>Pyrus</taxon>
    </lineage>
</organism>
<keyword evidence="3" id="KW-0378">Hydrolase</keyword>
<feature type="domain" description="Ubiquitin-like protease family profile" evidence="4">
    <location>
        <begin position="1"/>
        <end position="136"/>
    </location>
</feature>
<dbReference type="GO" id="GO:0006508">
    <property type="term" value="P:proteolysis"/>
    <property type="evidence" value="ECO:0007669"/>
    <property type="project" value="UniProtKB-KW"/>
</dbReference>
<dbReference type="AlphaFoldDB" id="A0A5N5GIT1"/>
<comment type="similarity">
    <text evidence="1">Belongs to the peptidase C48 family.</text>
</comment>
<dbReference type="Gene3D" id="3.40.395.10">
    <property type="entry name" value="Adenoviral Proteinase, Chain A"/>
    <property type="match status" value="1"/>
</dbReference>
<dbReference type="PROSITE" id="PS50600">
    <property type="entry name" value="ULP_PROTEASE"/>
    <property type="match status" value="1"/>
</dbReference>
<evidence type="ECO:0000256" key="2">
    <source>
        <dbReference type="ARBA" id="ARBA00022670"/>
    </source>
</evidence>
<keyword evidence="6" id="KW-1185">Reference proteome</keyword>
<evidence type="ECO:0000256" key="1">
    <source>
        <dbReference type="ARBA" id="ARBA00005234"/>
    </source>
</evidence>
<sequence length="168" mass="19104">MTTQRATRRRKPEASTLFLPVLLKMVKGEGKPFSTSWLVDVERVYIPLNLDNHWVAMEMNLKASRITVYDSLRSTTHSWKAYNKISLNLLFVAQCPTKHVEGGEGGILAHHCKSKGSTARQRGDCEIFTLKVIKFLFVGLPLDLIKPQNVLAFQLRMAVDMLHRVQNV</sequence>
<evidence type="ECO:0000313" key="6">
    <source>
        <dbReference type="Proteomes" id="UP000327157"/>
    </source>
</evidence>
<dbReference type="InterPro" id="IPR038765">
    <property type="entry name" value="Papain-like_cys_pep_sf"/>
</dbReference>
<reference evidence="6" key="2">
    <citation type="submission" date="2019-10" db="EMBL/GenBank/DDBJ databases">
        <title>A de novo genome assembly of a pear dwarfing rootstock.</title>
        <authorList>
            <person name="Wang F."/>
            <person name="Wang J."/>
            <person name="Li S."/>
            <person name="Zhang Y."/>
            <person name="Fang M."/>
            <person name="Ma L."/>
            <person name="Zhao Y."/>
            <person name="Jiang S."/>
        </authorList>
    </citation>
    <scope>NUCLEOTIDE SEQUENCE [LARGE SCALE GENOMIC DNA]</scope>
</reference>
<dbReference type="GO" id="GO:0008234">
    <property type="term" value="F:cysteine-type peptidase activity"/>
    <property type="evidence" value="ECO:0007669"/>
    <property type="project" value="InterPro"/>
</dbReference>
<gene>
    <name evidence="5" type="ORF">D8674_021625</name>
</gene>
<dbReference type="SUPFAM" id="SSF54001">
    <property type="entry name" value="Cysteine proteinases"/>
    <property type="match status" value="1"/>
</dbReference>
<reference evidence="5 6" key="1">
    <citation type="submission" date="2019-09" db="EMBL/GenBank/DDBJ databases">
        <authorList>
            <person name="Ou C."/>
        </authorList>
    </citation>
    <scope>NUCLEOTIDE SEQUENCE [LARGE SCALE GENOMIC DNA]</scope>
    <source>
        <strain evidence="5">S2</strain>
        <tissue evidence="5">Leaf</tissue>
    </source>
</reference>
<reference evidence="5 6" key="3">
    <citation type="submission" date="2019-11" db="EMBL/GenBank/DDBJ databases">
        <title>A de novo genome assembly of a pear dwarfing rootstock.</title>
        <authorList>
            <person name="Wang F."/>
            <person name="Wang J."/>
            <person name="Li S."/>
            <person name="Zhang Y."/>
            <person name="Fang M."/>
            <person name="Ma L."/>
            <person name="Zhao Y."/>
            <person name="Jiang S."/>
        </authorList>
    </citation>
    <scope>NUCLEOTIDE SEQUENCE [LARGE SCALE GENOMIC DNA]</scope>
    <source>
        <strain evidence="5">S2</strain>
        <tissue evidence="5">Leaf</tissue>
    </source>
</reference>
<dbReference type="EMBL" id="SMOL01000402">
    <property type="protein sequence ID" value="KAB2615037.1"/>
    <property type="molecule type" value="Genomic_DNA"/>
</dbReference>
<dbReference type="OrthoDB" id="1680482at2759"/>
<name>A0A5N5GIT1_9ROSA</name>
<dbReference type="Proteomes" id="UP000327157">
    <property type="component" value="Chromosome 3"/>
</dbReference>
<protein>
    <recommendedName>
        <fullName evidence="4">Ubiquitin-like protease family profile domain-containing protein</fullName>
    </recommendedName>
</protein>
<dbReference type="InterPro" id="IPR003653">
    <property type="entry name" value="Peptidase_C48_C"/>
</dbReference>
<evidence type="ECO:0000259" key="4">
    <source>
        <dbReference type="PROSITE" id="PS50600"/>
    </source>
</evidence>
<keyword evidence="2" id="KW-0645">Protease</keyword>
<proteinExistence type="inferred from homology"/>
<evidence type="ECO:0000256" key="3">
    <source>
        <dbReference type="ARBA" id="ARBA00022801"/>
    </source>
</evidence>